<dbReference type="GO" id="GO:0032993">
    <property type="term" value="C:protein-DNA complex"/>
    <property type="evidence" value="ECO:0007669"/>
    <property type="project" value="TreeGrafter"/>
</dbReference>
<feature type="domain" description="HTH lysR-type" evidence="5">
    <location>
        <begin position="14"/>
        <end position="71"/>
    </location>
</feature>
<dbReference type="GO" id="GO:0003677">
    <property type="term" value="F:DNA binding"/>
    <property type="evidence" value="ECO:0007669"/>
    <property type="project" value="UniProtKB-KW"/>
</dbReference>
<sequence>MSAKARGTVQLRGIEIRELECFLVLAEEPHPGHAAVRLGVPAETVDLLLRALEDRIGAPLLDRTGPRPCLTPFGEEFLDALRPAYQNLAAVVDGARDRAHGGPSTVRLGFRGKVHGPVAEAVRAFEEREPGTRVRIVETAHSDPFGPLREGEVDAAVVLLPVRELDLVVGAVFSRQPQRLALPADHPLAARTGVGIEDMARVSLIPVRRTPDHWLRVHAPTVTPLGRTIRHETGVDTLREGFSQIAAGRGAMLLSGDVADHADRDGLVLVPVNGLPESSLGLVWPRGDRHPSVPVLAAALADALG</sequence>
<dbReference type="HOGENOM" id="CLU_039613_6_4_11"/>
<organism evidence="6 7">
    <name type="scientific">Nocardiopsis dassonvillei (strain ATCC 23218 / DSM 43111 / CIP 107115 / JCM 7437 / KCTC 9190 / NBRC 14626 / NCTC 10488 / NRRL B-5397 / IMRU 509)</name>
    <name type="common">Actinomadura dassonvillei</name>
    <dbReference type="NCBI Taxonomy" id="446468"/>
    <lineage>
        <taxon>Bacteria</taxon>
        <taxon>Bacillati</taxon>
        <taxon>Actinomycetota</taxon>
        <taxon>Actinomycetes</taxon>
        <taxon>Streptosporangiales</taxon>
        <taxon>Nocardiopsidaceae</taxon>
        <taxon>Nocardiopsis</taxon>
    </lineage>
</organism>
<dbReference type="KEGG" id="nda:Ndas_4229"/>
<name>D7AVW1_NOCDD</name>
<dbReference type="CDD" id="cd05466">
    <property type="entry name" value="PBP2_LTTR_substrate"/>
    <property type="match status" value="1"/>
</dbReference>
<proteinExistence type="inferred from homology"/>
<reference evidence="6 7" key="1">
    <citation type="journal article" date="2010" name="Stand. Genomic Sci.">
        <title>Complete genome sequence of Nocardiopsis dassonvillei type strain (IMRU 509).</title>
        <authorList>
            <person name="Sun H."/>
            <person name="Lapidus A."/>
            <person name="Nolan M."/>
            <person name="Lucas S."/>
            <person name="Del Rio T.G."/>
            <person name="Tice H."/>
            <person name="Cheng J.F."/>
            <person name="Tapia R."/>
            <person name="Han C."/>
            <person name="Goodwin L."/>
            <person name="Pitluck S."/>
            <person name="Pagani I."/>
            <person name="Ivanova N."/>
            <person name="Mavromatis K."/>
            <person name="Mikhailova N."/>
            <person name="Pati A."/>
            <person name="Chen A."/>
            <person name="Palaniappan K."/>
            <person name="Land M."/>
            <person name="Hauser L."/>
            <person name="Chang Y.J."/>
            <person name="Jeffries C.D."/>
            <person name="Djao O.D."/>
            <person name="Rohde M."/>
            <person name="Sikorski J."/>
            <person name="Goker M."/>
            <person name="Woyke T."/>
            <person name="Bristow J."/>
            <person name="Eisen J.A."/>
            <person name="Markowitz V."/>
            <person name="Hugenholtz P."/>
            <person name="Kyrpides N.C."/>
            <person name="Klenk H.P."/>
        </authorList>
    </citation>
    <scope>NUCLEOTIDE SEQUENCE [LARGE SCALE GENOMIC DNA]</scope>
    <source>
        <strain evidence="7">ATCC 23218 / DSM 43111 / CIP 107115 / JCM 7437 / KCTC 9190 / NBRC 14626 / NCTC 10488 / NRRL B-5397 / IMRU 509</strain>
    </source>
</reference>
<dbReference type="PROSITE" id="PS50931">
    <property type="entry name" value="HTH_LYSR"/>
    <property type="match status" value="1"/>
</dbReference>
<dbReference type="Pfam" id="PF03466">
    <property type="entry name" value="LysR_substrate"/>
    <property type="match status" value="1"/>
</dbReference>
<dbReference type="Proteomes" id="UP000002219">
    <property type="component" value="Chromosome 1"/>
</dbReference>
<evidence type="ECO:0000256" key="1">
    <source>
        <dbReference type="ARBA" id="ARBA00009437"/>
    </source>
</evidence>
<dbReference type="Gene3D" id="3.40.190.10">
    <property type="entry name" value="Periplasmic binding protein-like II"/>
    <property type="match status" value="2"/>
</dbReference>
<dbReference type="InterPro" id="IPR000847">
    <property type="entry name" value="LysR_HTH_N"/>
</dbReference>
<evidence type="ECO:0000313" key="6">
    <source>
        <dbReference type="EMBL" id="ADH69621.1"/>
    </source>
</evidence>
<dbReference type="Pfam" id="PF00126">
    <property type="entry name" value="HTH_1"/>
    <property type="match status" value="1"/>
</dbReference>
<keyword evidence="7" id="KW-1185">Reference proteome</keyword>
<keyword evidence="2" id="KW-0805">Transcription regulation</keyword>
<dbReference type="EMBL" id="CP002040">
    <property type="protein sequence ID" value="ADH69621.1"/>
    <property type="molecule type" value="Genomic_DNA"/>
</dbReference>
<evidence type="ECO:0000256" key="3">
    <source>
        <dbReference type="ARBA" id="ARBA00023125"/>
    </source>
</evidence>
<evidence type="ECO:0000313" key="7">
    <source>
        <dbReference type="Proteomes" id="UP000002219"/>
    </source>
</evidence>
<comment type="similarity">
    <text evidence="1">Belongs to the LysR transcriptional regulatory family.</text>
</comment>
<dbReference type="InterPro" id="IPR005119">
    <property type="entry name" value="LysR_subst-bd"/>
</dbReference>
<dbReference type="STRING" id="446468.Ndas_4229"/>
<keyword evidence="4" id="KW-0804">Transcription</keyword>
<dbReference type="GO" id="GO:0003700">
    <property type="term" value="F:DNA-binding transcription factor activity"/>
    <property type="evidence" value="ECO:0007669"/>
    <property type="project" value="InterPro"/>
</dbReference>
<gene>
    <name evidence="6" type="ordered locus">Ndas_4229</name>
</gene>
<evidence type="ECO:0000259" key="5">
    <source>
        <dbReference type="PROSITE" id="PS50931"/>
    </source>
</evidence>
<keyword evidence="3" id="KW-0238">DNA-binding</keyword>
<dbReference type="AlphaFoldDB" id="D7AVW1"/>
<evidence type="ECO:0000256" key="2">
    <source>
        <dbReference type="ARBA" id="ARBA00023015"/>
    </source>
</evidence>
<dbReference type="InterPro" id="IPR036388">
    <property type="entry name" value="WH-like_DNA-bd_sf"/>
</dbReference>
<protein>
    <submittedName>
        <fullName evidence="6">Transcriptional regulator, LysR family</fullName>
    </submittedName>
</protein>
<dbReference type="Gene3D" id="1.10.10.10">
    <property type="entry name" value="Winged helix-like DNA-binding domain superfamily/Winged helix DNA-binding domain"/>
    <property type="match status" value="1"/>
</dbReference>
<dbReference type="SUPFAM" id="SSF46785">
    <property type="entry name" value="Winged helix' DNA-binding domain"/>
    <property type="match status" value="1"/>
</dbReference>
<dbReference type="PANTHER" id="PTHR30346">
    <property type="entry name" value="TRANSCRIPTIONAL DUAL REGULATOR HCAR-RELATED"/>
    <property type="match status" value="1"/>
</dbReference>
<accession>D7AVW1</accession>
<dbReference type="PANTHER" id="PTHR30346:SF0">
    <property type="entry name" value="HCA OPERON TRANSCRIPTIONAL ACTIVATOR HCAR"/>
    <property type="match status" value="1"/>
</dbReference>
<dbReference type="InterPro" id="IPR036390">
    <property type="entry name" value="WH_DNA-bd_sf"/>
</dbReference>
<dbReference type="eggNOG" id="COG0583">
    <property type="taxonomic scope" value="Bacteria"/>
</dbReference>
<dbReference type="SUPFAM" id="SSF53850">
    <property type="entry name" value="Periplasmic binding protein-like II"/>
    <property type="match status" value="1"/>
</dbReference>
<evidence type="ECO:0000256" key="4">
    <source>
        <dbReference type="ARBA" id="ARBA00023163"/>
    </source>
</evidence>